<feature type="compositionally biased region" description="Acidic residues" evidence="2">
    <location>
        <begin position="139"/>
        <end position="151"/>
    </location>
</feature>
<name>A0A0N5CV18_THECL</name>
<reference evidence="6" key="1">
    <citation type="submission" date="2017-02" db="UniProtKB">
        <authorList>
            <consortium name="WormBaseParasite"/>
        </authorList>
    </citation>
    <scope>IDENTIFICATION</scope>
</reference>
<dbReference type="PANTHER" id="PTHR24637:SF334">
    <property type="entry name" value="NEMATODE CUTICLE COLLAGEN N-TERMINAL DOMAIN-CONTAINING PROTEIN"/>
    <property type="match status" value="1"/>
</dbReference>
<protein>
    <submittedName>
        <fullName evidence="6">Col_cuticle_N domain-containing protein</fullName>
    </submittedName>
</protein>
<dbReference type="Proteomes" id="UP000276776">
    <property type="component" value="Unassembled WGS sequence"/>
</dbReference>
<evidence type="ECO:0000313" key="4">
    <source>
        <dbReference type="EMBL" id="VDN01189.1"/>
    </source>
</evidence>
<dbReference type="OMA" id="DDLPCTI"/>
<keyword evidence="1" id="KW-0677">Repeat</keyword>
<evidence type="ECO:0000256" key="3">
    <source>
        <dbReference type="SAM" id="Phobius"/>
    </source>
</evidence>
<keyword evidence="3" id="KW-1133">Transmembrane helix</keyword>
<dbReference type="AlphaFoldDB" id="A0A0N5CV18"/>
<evidence type="ECO:0000313" key="6">
    <source>
        <dbReference type="WBParaSite" id="TCLT_0000413601-mRNA-1"/>
    </source>
</evidence>
<accession>A0A0N5CV18</accession>
<feature type="compositionally biased region" description="Pro residues" evidence="2">
    <location>
        <begin position="229"/>
        <end position="240"/>
    </location>
</feature>
<feature type="compositionally biased region" description="Low complexity" evidence="2">
    <location>
        <begin position="172"/>
        <end position="194"/>
    </location>
</feature>
<keyword evidence="3" id="KW-0812">Transmembrane</keyword>
<gene>
    <name evidence="4" type="ORF">TCLT_LOCUS4125</name>
</gene>
<sequence>MTNSEDYFYHLAIYTTVISSVTIILVVFAIPTIYLKAEEEYSIMAMKSNRFKLFEIIKIFEHKSDKIWMEIKSVREESGLPTILRNRRSPSQFYLRSKQTVCSGCTQLGCLVGPPGLSGAPGEDGVPGISGNPGLAGEDGYDVELTPEDDLPCIICPAGPPGQRGFQGERGQLGPSGQSGEPGSPGNPGKRGPMGQPGPPGGNGLRGPMGHEGNPGNTIVSGYGVKGPKGPPGPPGPKGPMGPRGKSAKESGSDGKPGNFGPPGMSGRHGKQGEVGSFGPPGEPGQPASYCPSDCGVTQILASPSNKILPVLKRYTQESTVYE</sequence>
<dbReference type="EMBL" id="UYYF01004277">
    <property type="protein sequence ID" value="VDN01189.1"/>
    <property type="molecule type" value="Genomic_DNA"/>
</dbReference>
<dbReference type="Pfam" id="PF01391">
    <property type="entry name" value="Collagen"/>
    <property type="match status" value="2"/>
</dbReference>
<dbReference type="WBParaSite" id="TCLT_0000413601-mRNA-1">
    <property type="protein sequence ID" value="TCLT_0000413601-mRNA-1"/>
    <property type="gene ID" value="TCLT_0000413601"/>
</dbReference>
<dbReference type="OrthoDB" id="10037288at2759"/>
<evidence type="ECO:0000256" key="1">
    <source>
        <dbReference type="ARBA" id="ARBA00022737"/>
    </source>
</evidence>
<evidence type="ECO:0000313" key="5">
    <source>
        <dbReference type="Proteomes" id="UP000276776"/>
    </source>
</evidence>
<reference evidence="4 5" key="2">
    <citation type="submission" date="2018-11" db="EMBL/GenBank/DDBJ databases">
        <authorList>
            <consortium name="Pathogen Informatics"/>
        </authorList>
    </citation>
    <scope>NUCLEOTIDE SEQUENCE [LARGE SCALE GENOMIC DNA]</scope>
</reference>
<organism evidence="6">
    <name type="scientific">Thelazia callipaeda</name>
    <name type="common">Oriental eyeworm</name>
    <name type="synonym">Parasitic nematode</name>
    <dbReference type="NCBI Taxonomy" id="103827"/>
    <lineage>
        <taxon>Eukaryota</taxon>
        <taxon>Metazoa</taxon>
        <taxon>Ecdysozoa</taxon>
        <taxon>Nematoda</taxon>
        <taxon>Chromadorea</taxon>
        <taxon>Rhabditida</taxon>
        <taxon>Spirurina</taxon>
        <taxon>Spiruromorpha</taxon>
        <taxon>Thelazioidea</taxon>
        <taxon>Thelaziidae</taxon>
        <taxon>Thelazia</taxon>
    </lineage>
</organism>
<dbReference type="PANTHER" id="PTHR24637">
    <property type="entry name" value="COLLAGEN"/>
    <property type="match status" value="1"/>
</dbReference>
<proteinExistence type="predicted"/>
<keyword evidence="3" id="KW-0472">Membrane</keyword>
<keyword evidence="5" id="KW-1185">Reference proteome</keyword>
<feature type="region of interest" description="Disordered" evidence="2">
    <location>
        <begin position="119"/>
        <end position="296"/>
    </location>
</feature>
<dbReference type="STRING" id="103827.A0A0N5CV18"/>
<feature type="transmembrane region" description="Helical" evidence="3">
    <location>
        <begin position="12"/>
        <end position="35"/>
    </location>
</feature>
<evidence type="ECO:0000256" key="2">
    <source>
        <dbReference type="SAM" id="MobiDB-lite"/>
    </source>
</evidence>
<dbReference type="InterPro" id="IPR008160">
    <property type="entry name" value="Collagen"/>
</dbReference>